<protein>
    <recommendedName>
        <fullName evidence="5">Seryl-tRNA synthetase</fullName>
    </recommendedName>
</protein>
<dbReference type="GO" id="GO:0006434">
    <property type="term" value="P:seryl-tRNA aminoacylation"/>
    <property type="evidence" value="ECO:0007669"/>
    <property type="project" value="InterPro"/>
</dbReference>
<dbReference type="PANTHER" id="PTHR11778">
    <property type="entry name" value="SERYL-TRNA SYNTHETASE"/>
    <property type="match status" value="1"/>
</dbReference>
<dbReference type="InterPro" id="IPR010978">
    <property type="entry name" value="tRNA-bd_arm"/>
</dbReference>
<dbReference type="Proteomes" id="UP001208570">
    <property type="component" value="Unassembled WGS sequence"/>
</dbReference>
<organism evidence="3 4">
    <name type="scientific">Paralvinella palmiformis</name>
    <dbReference type="NCBI Taxonomy" id="53620"/>
    <lineage>
        <taxon>Eukaryota</taxon>
        <taxon>Metazoa</taxon>
        <taxon>Spiralia</taxon>
        <taxon>Lophotrochozoa</taxon>
        <taxon>Annelida</taxon>
        <taxon>Polychaeta</taxon>
        <taxon>Sedentaria</taxon>
        <taxon>Canalipalpata</taxon>
        <taxon>Terebellida</taxon>
        <taxon>Terebelliformia</taxon>
        <taxon>Alvinellidae</taxon>
        <taxon>Paralvinella</taxon>
    </lineage>
</organism>
<dbReference type="Gene3D" id="1.10.287.40">
    <property type="entry name" value="Serine-tRNA synthetase, tRNA binding domain"/>
    <property type="match status" value="1"/>
</dbReference>
<dbReference type="GO" id="GO:0005524">
    <property type="term" value="F:ATP binding"/>
    <property type="evidence" value="ECO:0007669"/>
    <property type="project" value="InterPro"/>
</dbReference>
<dbReference type="InterPro" id="IPR002317">
    <property type="entry name" value="Ser-tRNA-ligase_type_1"/>
</dbReference>
<accession>A0AAD9J1I6</accession>
<dbReference type="GO" id="GO:0004828">
    <property type="term" value="F:serine-tRNA ligase activity"/>
    <property type="evidence" value="ECO:0007669"/>
    <property type="project" value="InterPro"/>
</dbReference>
<proteinExistence type="predicted"/>
<comment type="caution">
    <text evidence="3">The sequence shown here is derived from an EMBL/GenBank/DDBJ whole genome shotgun (WGS) entry which is preliminary data.</text>
</comment>
<evidence type="ECO:0000313" key="4">
    <source>
        <dbReference type="Proteomes" id="UP001208570"/>
    </source>
</evidence>
<feature type="site" description="Important for serine binding" evidence="1">
    <location>
        <position position="475"/>
    </location>
</feature>
<dbReference type="EMBL" id="JAODUP010000770">
    <property type="protein sequence ID" value="KAK2144298.1"/>
    <property type="molecule type" value="Genomic_DNA"/>
</dbReference>
<feature type="binding site" evidence="1">
    <location>
        <position position="370"/>
    </location>
    <ligand>
        <name>L-serine</name>
        <dbReference type="ChEBI" id="CHEBI:33384"/>
    </ligand>
</feature>
<dbReference type="InterPro" id="IPR042103">
    <property type="entry name" value="SerRS_1_N_sf"/>
</dbReference>
<dbReference type="SUPFAM" id="SSF46589">
    <property type="entry name" value="tRNA-binding arm"/>
    <property type="match status" value="1"/>
</dbReference>
<dbReference type="AlphaFoldDB" id="A0AAD9J1I6"/>
<evidence type="ECO:0000256" key="1">
    <source>
        <dbReference type="PIRSR" id="PIRSR001529-1"/>
    </source>
</evidence>
<keyword evidence="4" id="KW-1185">Reference proteome</keyword>
<dbReference type="PIRSF" id="PIRSF001529">
    <property type="entry name" value="Ser-tRNA-synth_IIa"/>
    <property type="match status" value="1"/>
</dbReference>
<gene>
    <name evidence="3" type="ORF">LSH36_770g01008</name>
</gene>
<dbReference type="SUPFAM" id="SSF55681">
    <property type="entry name" value="Class II aaRS and biotin synthetases"/>
    <property type="match status" value="1"/>
</dbReference>
<keyword evidence="2" id="KW-0175">Coiled coil</keyword>
<sequence>MNPTSWRNLKILCRWPAGSQYHQVIIRRCPTAKPVASWHTGSSNTQLNAKRQMSSVLYPGHFKEGSVLVTEVDLNLKSRFKNIRALFENVRARKMSEKVNVYHLASMYKTLTEVEKKKNELDAERQQNSDQMKLLLKVSQTDSVLRKKEELIARGKEIRENLREVNKYYYDLEEEVILYALQLPSDLHPSTSEVDDKVLREIGSIKSNSSRKPVGHMLIGRKTGTIFRKNVGPVQCYLRKNVANLEQEISYRVGVKLRQLGFTQVSCPDMVKTIIVEGTGQDITDPQTVYVLQEKKSGDDSDDENLTNRTLHLVGASPQVFAVNSHLILKYLPDIGMILIVNISSSSSHVTARNTPGAGLFSVPQCNVVEVFGVAKDERDASALYDEFQTTFWNLYQVLSDQMPIRLVARCARNLTVSEAGHVDVQAWSYSQQQFVTVGSVSLWSDFLSRRLMTMWSTNVNRLERGHFVHTVHGTAVNITTLVGLLMEAYQTSDGNFKISEDLMRSWSADIPV</sequence>
<dbReference type="Gene3D" id="3.30.930.10">
    <property type="entry name" value="Bira Bifunctional Protein, Domain 2"/>
    <property type="match status" value="1"/>
</dbReference>
<reference evidence="3" key="1">
    <citation type="journal article" date="2023" name="Mol. Biol. Evol.">
        <title>Third-Generation Sequencing Reveals the Adaptive Role of the Epigenome in Three Deep-Sea Polychaetes.</title>
        <authorList>
            <person name="Perez M."/>
            <person name="Aroh O."/>
            <person name="Sun Y."/>
            <person name="Lan Y."/>
            <person name="Juniper S.K."/>
            <person name="Young C.R."/>
            <person name="Angers B."/>
            <person name="Qian P.Y."/>
        </authorList>
    </citation>
    <scope>NUCLEOTIDE SEQUENCE</scope>
    <source>
        <strain evidence="3">P08H-3</strain>
    </source>
</reference>
<evidence type="ECO:0000313" key="3">
    <source>
        <dbReference type="EMBL" id="KAK2144298.1"/>
    </source>
</evidence>
<dbReference type="InterPro" id="IPR045864">
    <property type="entry name" value="aa-tRNA-synth_II/BPL/LPL"/>
</dbReference>
<feature type="coiled-coil region" evidence="2">
    <location>
        <begin position="104"/>
        <end position="134"/>
    </location>
</feature>
<name>A0AAD9J1I6_9ANNE</name>
<evidence type="ECO:0008006" key="5">
    <source>
        <dbReference type="Google" id="ProtNLM"/>
    </source>
</evidence>
<evidence type="ECO:0000256" key="2">
    <source>
        <dbReference type="SAM" id="Coils"/>
    </source>
</evidence>